<evidence type="ECO:0000313" key="2">
    <source>
        <dbReference type="Proteomes" id="UP000324800"/>
    </source>
</evidence>
<reference evidence="1 2" key="1">
    <citation type="submission" date="2019-03" db="EMBL/GenBank/DDBJ databases">
        <title>Single cell metagenomics reveals metabolic interactions within the superorganism composed of flagellate Streblomastix strix and complex community of Bacteroidetes bacteria on its surface.</title>
        <authorList>
            <person name="Treitli S.C."/>
            <person name="Kolisko M."/>
            <person name="Husnik F."/>
            <person name="Keeling P."/>
            <person name="Hampl V."/>
        </authorList>
    </citation>
    <scope>NUCLEOTIDE SEQUENCE [LARGE SCALE GENOMIC DNA]</scope>
    <source>
        <strain evidence="1">ST1C</strain>
    </source>
</reference>
<accession>A0A5J4TIU8</accession>
<dbReference type="EMBL" id="SNRW01030232">
    <property type="protein sequence ID" value="KAA6358187.1"/>
    <property type="molecule type" value="Genomic_DNA"/>
</dbReference>
<feature type="non-terminal residue" evidence="1">
    <location>
        <position position="1"/>
    </location>
</feature>
<evidence type="ECO:0000313" key="1">
    <source>
        <dbReference type="EMBL" id="KAA6358187.1"/>
    </source>
</evidence>
<dbReference type="AlphaFoldDB" id="A0A5J4TIU8"/>
<protein>
    <submittedName>
        <fullName evidence="1">Uncharacterized protein</fullName>
    </submittedName>
</protein>
<organism evidence="1 2">
    <name type="scientific">Streblomastix strix</name>
    <dbReference type="NCBI Taxonomy" id="222440"/>
    <lineage>
        <taxon>Eukaryota</taxon>
        <taxon>Metamonada</taxon>
        <taxon>Preaxostyla</taxon>
        <taxon>Oxymonadida</taxon>
        <taxon>Streblomastigidae</taxon>
        <taxon>Streblomastix</taxon>
    </lineage>
</organism>
<name>A0A5J4TIU8_9EUKA</name>
<comment type="caution">
    <text evidence="1">The sequence shown here is derived from an EMBL/GenBank/DDBJ whole genome shotgun (WGS) entry which is preliminary data.</text>
</comment>
<gene>
    <name evidence="1" type="ORF">EZS28_046285</name>
</gene>
<dbReference type="Proteomes" id="UP000324800">
    <property type="component" value="Unassembled WGS sequence"/>
</dbReference>
<sequence>PIYGPDLSDSYNLLPQQIPQQSDIDGYEKQFLISSSSKLSQSLLTVRDSIDRLPFVQGGSMVDNKIPTNSKNNKQITSKKKKENTIELSLELGLEFLTGAEKKSLLKGLNSNSQFESEYIKEVDQIEKYTKNGSNDSNFM</sequence>
<proteinExistence type="predicted"/>